<protein>
    <submittedName>
        <fullName evidence="1">Uncharacterized protein</fullName>
    </submittedName>
</protein>
<dbReference type="AlphaFoldDB" id="A0AAJ0BCD6"/>
<proteinExistence type="predicted"/>
<sequence length="595" mass="66188">MASAPKLPLDDILYFLIKQPVSISYGSNGGLPPLGWRFLSLEQLEAKTACFTRKYGWEAYKKGYKKTSKGGHWQYYCKTGRGQHCKVGWLAEEATVEICPGVSRTIWQLCQKPGGSSVHNHDLTATSDTFTSFTQRINMIWVGMTAGDPIGGDDGVPISIYPEGHTRSKLNAGSVTSQLHRDIVTYGLPLGDHFVRKEENEGKEEVTHWTHESLILGLFIARQSSVRLQNTMSWEGDGAAENLEKALRAAPKDLTTVVMLGHLLRPKGPPSTGDFYKMVTMFAQVKPIRPFPNEAEWRRAGHKVGDLRLFDELAAEFNRNADTKWLGFRPKWCDGGLTAENCVLEGKTVAKKANSHGGNDVVVLESSTTTGVSMSGNRVRLCCRSPKVSQSPASRQLRGQASSKRLKTACRPSANLSPGENLGVIDADNHWFHEGYMPTLPSHGEYRVLMVRDTSLEALDGLVPPFRILKIVRSLPSDTGLEVKLFDADDDFSFINNPEIRQEKVVELQNYALVWATVLLHVGRYDHRYESYKVGCRLDIGITELSGKFRCWVNEPTNFFEAGTVGFSEETDVHMAWAKAFGVIASRGELARYVV</sequence>
<keyword evidence="2" id="KW-1185">Reference proteome</keyword>
<name>A0AAJ0BCD6_9PEZI</name>
<evidence type="ECO:0000313" key="1">
    <source>
        <dbReference type="EMBL" id="KAK1754177.1"/>
    </source>
</evidence>
<evidence type="ECO:0000313" key="2">
    <source>
        <dbReference type="Proteomes" id="UP001239445"/>
    </source>
</evidence>
<gene>
    <name evidence="1" type="ORF">QBC47DRAFT_385917</name>
</gene>
<organism evidence="1 2">
    <name type="scientific">Echria macrotheca</name>
    <dbReference type="NCBI Taxonomy" id="438768"/>
    <lineage>
        <taxon>Eukaryota</taxon>
        <taxon>Fungi</taxon>
        <taxon>Dikarya</taxon>
        <taxon>Ascomycota</taxon>
        <taxon>Pezizomycotina</taxon>
        <taxon>Sordariomycetes</taxon>
        <taxon>Sordariomycetidae</taxon>
        <taxon>Sordariales</taxon>
        <taxon>Schizotheciaceae</taxon>
        <taxon>Echria</taxon>
    </lineage>
</organism>
<dbReference type="Proteomes" id="UP001239445">
    <property type="component" value="Unassembled WGS sequence"/>
</dbReference>
<accession>A0AAJ0BCD6</accession>
<comment type="caution">
    <text evidence="1">The sequence shown here is derived from an EMBL/GenBank/DDBJ whole genome shotgun (WGS) entry which is preliminary data.</text>
</comment>
<reference evidence="1" key="1">
    <citation type="submission" date="2023-06" db="EMBL/GenBank/DDBJ databases">
        <title>Genome-scale phylogeny and comparative genomics of the fungal order Sordariales.</title>
        <authorList>
            <consortium name="Lawrence Berkeley National Laboratory"/>
            <person name="Hensen N."/>
            <person name="Bonometti L."/>
            <person name="Westerberg I."/>
            <person name="Brannstrom I.O."/>
            <person name="Guillou S."/>
            <person name="Cros-Aarteil S."/>
            <person name="Calhoun S."/>
            <person name="Haridas S."/>
            <person name="Kuo A."/>
            <person name="Mondo S."/>
            <person name="Pangilinan J."/>
            <person name="Riley R."/>
            <person name="Labutti K."/>
            <person name="Andreopoulos B."/>
            <person name="Lipzen A."/>
            <person name="Chen C."/>
            <person name="Yanf M."/>
            <person name="Daum C."/>
            <person name="Ng V."/>
            <person name="Clum A."/>
            <person name="Steindorff A."/>
            <person name="Ohm R."/>
            <person name="Martin F."/>
            <person name="Silar P."/>
            <person name="Natvig D."/>
            <person name="Lalanne C."/>
            <person name="Gautier V."/>
            <person name="Ament-Velasquez S.L."/>
            <person name="Kruys A."/>
            <person name="Hutchinson M.I."/>
            <person name="Powell A.J."/>
            <person name="Barry K."/>
            <person name="Miller A.N."/>
            <person name="Grigoriev I.V."/>
            <person name="Debuchy R."/>
            <person name="Gladieux P."/>
            <person name="Thoren M.H."/>
            <person name="Johannesson H."/>
        </authorList>
    </citation>
    <scope>NUCLEOTIDE SEQUENCE</scope>
    <source>
        <strain evidence="1">PSN4</strain>
    </source>
</reference>
<dbReference type="EMBL" id="MU839836">
    <property type="protein sequence ID" value="KAK1754177.1"/>
    <property type="molecule type" value="Genomic_DNA"/>
</dbReference>